<dbReference type="AlphaFoldDB" id="A0A841GKY4"/>
<dbReference type="Proteomes" id="UP000555828">
    <property type="component" value="Unassembled WGS sequence"/>
</dbReference>
<comment type="caution">
    <text evidence="2">The sequence shown here is derived from an EMBL/GenBank/DDBJ whole genome shotgun (WGS) entry which is preliminary data.</text>
</comment>
<name>A0A841GKY4_9BACT</name>
<evidence type="ECO:0000313" key="2">
    <source>
        <dbReference type="EMBL" id="MBB6061774.1"/>
    </source>
</evidence>
<keyword evidence="2" id="KW-0808">Transferase</keyword>
<proteinExistence type="predicted"/>
<evidence type="ECO:0000313" key="3">
    <source>
        <dbReference type="Proteomes" id="UP000555828"/>
    </source>
</evidence>
<protein>
    <submittedName>
        <fullName evidence="2">Polysaccharide pyruvyl transferase CsaB</fullName>
    </submittedName>
</protein>
<feature type="domain" description="Polysaccharide pyruvyl transferase" evidence="1">
    <location>
        <begin position="14"/>
        <end position="263"/>
    </location>
</feature>
<dbReference type="PANTHER" id="PTHR36836">
    <property type="entry name" value="COLANIC ACID BIOSYNTHESIS PROTEIN WCAK"/>
    <property type="match status" value="1"/>
</dbReference>
<dbReference type="PANTHER" id="PTHR36836:SF1">
    <property type="entry name" value="COLANIC ACID BIOSYNTHESIS PROTEIN WCAK"/>
    <property type="match status" value="1"/>
</dbReference>
<keyword evidence="3" id="KW-1185">Reference proteome</keyword>
<dbReference type="InterPro" id="IPR007345">
    <property type="entry name" value="Polysacch_pyruvyl_Trfase"/>
</dbReference>
<gene>
    <name evidence="2" type="ORF">HNP65_000196</name>
</gene>
<reference evidence="2 3" key="1">
    <citation type="submission" date="2020-08" db="EMBL/GenBank/DDBJ databases">
        <title>Genomic Encyclopedia of Type Strains, Phase IV (KMG-IV): sequencing the most valuable type-strain genomes for metagenomic binning, comparative biology and taxonomic classification.</title>
        <authorList>
            <person name="Goeker M."/>
        </authorList>
    </citation>
    <scope>NUCLEOTIDE SEQUENCE [LARGE SCALE GENOMIC DNA]</scope>
    <source>
        <strain evidence="2 3">DSM 13481</strain>
    </source>
</reference>
<dbReference type="EMBL" id="JACHEX010000001">
    <property type="protein sequence ID" value="MBB6061774.1"/>
    <property type="molecule type" value="Genomic_DNA"/>
</dbReference>
<accession>A0A841GKY4</accession>
<dbReference type="Pfam" id="PF04230">
    <property type="entry name" value="PS_pyruv_trans"/>
    <property type="match status" value="1"/>
</dbReference>
<evidence type="ECO:0000259" key="1">
    <source>
        <dbReference type="Pfam" id="PF04230"/>
    </source>
</evidence>
<dbReference type="RefSeq" id="WP_184618538.1">
    <property type="nucleotide sequence ID" value="NZ_JACHEX010000001.1"/>
</dbReference>
<dbReference type="GO" id="GO:0016740">
    <property type="term" value="F:transferase activity"/>
    <property type="evidence" value="ECO:0007669"/>
    <property type="project" value="UniProtKB-KW"/>
</dbReference>
<sequence>MKDVLLIGYYGYGNYGDELMRQSIKEFLSEKNYRVMELLPKEKKKLNEYNRFNPLSIIRAIMKSNVVICGGGGVLQDKTSFKSFMYYYLLFKTVLLFGKPLVFFGNSFGPFYNYTSRILMKNLLESKKLYIFARDPVSYRYAKNFNKNSFLCTDPGIRKLGSIKVESSKESNKAVIIPRRVKNYVPLLLTLKSQGIDEVVYVPFSPQDEVLAKRLSNISIKGLNSRFSNLIIEEISSSKIIVSERFHGSLISAFLGKTFISINDEKFRRFFNRYSSSKSHFAHDLFDASLKVKELVNPNIYKKMKEDAEEMYEKLEKLLVNL</sequence>
<organism evidence="2 3">
    <name type="scientific">Thermosipho japonicus</name>
    <dbReference type="NCBI Taxonomy" id="90323"/>
    <lineage>
        <taxon>Bacteria</taxon>
        <taxon>Thermotogati</taxon>
        <taxon>Thermotogota</taxon>
        <taxon>Thermotogae</taxon>
        <taxon>Thermotogales</taxon>
        <taxon>Fervidobacteriaceae</taxon>
        <taxon>Thermosipho</taxon>
    </lineage>
</organism>